<gene>
    <name evidence="2" type="ORF">SAMN04489757_104172</name>
</gene>
<keyword evidence="3" id="KW-1185">Reference proteome</keyword>
<protein>
    <submittedName>
        <fullName evidence="2">ABC-2 family transporter protein</fullName>
    </submittedName>
</protein>
<keyword evidence="1" id="KW-0472">Membrane</keyword>
<dbReference type="EMBL" id="FOWD01000004">
    <property type="protein sequence ID" value="SFN92841.1"/>
    <property type="molecule type" value="Genomic_DNA"/>
</dbReference>
<dbReference type="Proteomes" id="UP000198806">
    <property type="component" value="Unassembled WGS sequence"/>
</dbReference>
<evidence type="ECO:0000313" key="2">
    <source>
        <dbReference type="EMBL" id="SFN92841.1"/>
    </source>
</evidence>
<proteinExistence type="predicted"/>
<feature type="transmembrane region" description="Helical" evidence="1">
    <location>
        <begin position="121"/>
        <end position="142"/>
    </location>
</feature>
<evidence type="ECO:0000256" key="1">
    <source>
        <dbReference type="SAM" id="Phobius"/>
    </source>
</evidence>
<dbReference type="AlphaFoldDB" id="A0A1I5D1S4"/>
<feature type="transmembrane region" description="Helical" evidence="1">
    <location>
        <begin position="12"/>
        <end position="33"/>
    </location>
</feature>
<keyword evidence="1" id="KW-1133">Transmembrane helix</keyword>
<reference evidence="2 3" key="1">
    <citation type="submission" date="2016-10" db="EMBL/GenBank/DDBJ databases">
        <authorList>
            <person name="de Groot N.N."/>
        </authorList>
    </citation>
    <scope>NUCLEOTIDE SEQUENCE [LARGE SCALE GENOMIC DNA]</scope>
    <source>
        <strain evidence="2 3">DSM 1283</strain>
    </source>
</reference>
<feature type="transmembrane region" description="Helical" evidence="1">
    <location>
        <begin position="39"/>
        <end position="60"/>
    </location>
</feature>
<evidence type="ECO:0000313" key="3">
    <source>
        <dbReference type="Proteomes" id="UP000198806"/>
    </source>
</evidence>
<dbReference type="Pfam" id="PF13346">
    <property type="entry name" value="ABC2_membrane_5"/>
    <property type="match status" value="1"/>
</dbReference>
<organism evidence="2 3">
    <name type="scientific">Anaerocolumna aminovalerica</name>
    <dbReference type="NCBI Taxonomy" id="1527"/>
    <lineage>
        <taxon>Bacteria</taxon>
        <taxon>Bacillati</taxon>
        <taxon>Bacillota</taxon>
        <taxon>Clostridia</taxon>
        <taxon>Lachnospirales</taxon>
        <taxon>Lachnospiraceae</taxon>
        <taxon>Anaerocolumna</taxon>
    </lineage>
</organism>
<feature type="transmembrane region" description="Helical" evidence="1">
    <location>
        <begin position="154"/>
        <end position="174"/>
    </location>
</feature>
<dbReference type="InterPro" id="IPR025699">
    <property type="entry name" value="ABC2_memb-like"/>
</dbReference>
<feature type="transmembrane region" description="Helical" evidence="1">
    <location>
        <begin position="186"/>
        <end position="210"/>
    </location>
</feature>
<dbReference type="STRING" id="1527.SAMN04489757_104172"/>
<dbReference type="RefSeq" id="WP_091684558.1">
    <property type="nucleotide sequence ID" value="NZ_BAABFM010000079.1"/>
</dbReference>
<accession>A0A1I5D1S4</accession>
<feature type="transmembrane region" description="Helical" evidence="1">
    <location>
        <begin position="85"/>
        <end position="109"/>
    </location>
</feature>
<dbReference type="OrthoDB" id="1696644at2"/>
<sequence>MTGFLRITKLDFFTMKAQLVSYLSLVLIVIMYAFMDSSVTILCITGAWFVALLSTNIFAIQEKNNLDRLYGSVSVSLKDIVLGRYVYVFLNYLTAFLVIIVLHSCFTLFQNKALEFNDIMLGFSLSFLVFSAITGIQMPLFFKMGYTKAKFWSMVPFIVVMVLVAAPAFVSALYGVVEFMQSNETVLIISALLASCLIQFFSYLIAIVLYRKRKRG</sequence>
<keyword evidence="1" id="KW-0812">Transmembrane</keyword>
<name>A0A1I5D1S4_9FIRM</name>